<evidence type="ECO:0000313" key="3">
    <source>
        <dbReference type="EMBL" id="MCV2869267.1"/>
    </source>
</evidence>
<dbReference type="InterPro" id="IPR013762">
    <property type="entry name" value="Integrase-like_cat_sf"/>
</dbReference>
<dbReference type="RefSeq" id="WP_263734918.1">
    <property type="nucleotide sequence ID" value="NZ_JAOWKY010000002.1"/>
</dbReference>
<dbReference type="InterPro" id="IPR011010">
    <property type="entry name" value="DNA_brk_join_enz"/>
</dbReference>
<dbReference type="Proteomes" id="UP001652542">
    <property type="component" value="Unassembled WGS sequence"/>
</dbReference>
<name>A0ABT2ZDR3_9RHOB</name>
<protein>
    <recommendedName>
        <fullName evidence="5">Phage integrase family protein</fullName>
    </recommendedName>
</protein>
<keyword evidence="1" id="KW-0233">DNA recombination</keyword>
<organism evidence="3 4">
    <name type="scientific">Albidovulum marisflavi</name>
    <dbReference type="NCBI Taxonomy" id="2984159"/>
    <lineage>
        <taxon>Bacteria</taxon>
        <taxon>Pseudomonadati</taxon>
        <taxon>Pseudomonadota</taxon>
        <taxon>Alphaproteobacteria</taxon>
        <taxon>Rhodobacterales</taxon>
        <taxon>Paracoccaceae</taxon>
        <taxon>Albidovulum</taxon>
    </lineage>
</organism>
<evidence type="ECO:0000256" key="1">
    <source>
        <dbReference type="ARBA" id="ARBA00023172"/>
    </source>
</evidence>
<dbReference type="Gene3D" id="1.10.443.10">
    <property type="entry name" value="Intergrase catalytic core"/>
    <property type="match status" value="1"/>
</dbReference>
<evidence type="ECO:0008006" key="5">
    <source>
        <dbReference type="Google" id="ProtNLM"/>
    </source>
</evidence>
<proteinExistence type="predicted"/>
<comment type="caution">
    <text evidence="3">The sequence shown here is derived from an EMBL/GenBank/DDBJ whole genome shotgun (WGS) entry which is preliminary data.</text>
</comment>
<evidence type="ECO:0000256" key="2">
    <source>
        <dbReference type="SAM" id="MobiDB-lite"/>
    </source>
</evidence>
<feature type="compositionally biased region" description="Polar residues" evidence="2">
    <location>
        <begin position="82"/>
        <end position="91"/>
    </location>
</feature>
<reference evidence="3 4" key="1">
    <citation type="submission" date="2022-10" db="EMBL/GenBank/DDBJ databases">
        <title>Defluviimonas sp. nov., isolated from ocean surface water.</title>
        <authorList>
            <person name="He W."/>
            <person name="Wang L."/>
            <person name="Zhang D.-F."/>
        </authorList>
    </citation>
    <scope>NUCLEOTIDE SEQUENCE [LARGE SCALE GENOMIC DNA]</scope>
    <source>
        <strain evidence="3 4">WL0002</strain>
    </source>
</reference>
<feature type="region of interest" description="Disordered" evidence="2">
    <location>
        <begin position="48"/>
        <end position="108"/>
    </location>
</feature>
<keyword evidence="4" id="KW-1185">Reference proteome</keyword>
<gene>
    <name evidence="3" type="ORF">OEW28_11580</name>
</gene>
<evidence type="ECO:0000313" key="4">
    <source>
        <dbReference type="Proteomes" id="UP001652542"/>
    </source>
</evidence>
<feature type="compositionally biased region" description="Basic and acidic residues" evidence="2">
    <location>
        <begin position="92"/>
        <end position="108"/>
    </location>
</feature>
<dbReference type="EMBL" id="JAOWKY010000002">
    <property type="protein sequence ID" value="MCV2869267.1"/>
    <property type="molecule type" value="Genomic_DNA"/>
</dbReference>
<dbReference type="SUPFAM" id="SSF56349">
    <property type="entry name" value="DNA breaking-rejoining enzymes"/>
    <property type="match status" value="1"/>
</dbReference>
<sequence length="108" mass="11757">MSIRLDLVLELATELAFVPSDRLSFLTQDRPYKPETLGNSLRDQCTAAGVPGSAHGRRKASATRLANDEATPDEIRGFLGHKTNNQGSTYTEKADRGRLADKLDKKGG</sequence>
<accession>A0ABT2ZDR3</accession>